<dbReference type="RefSeq" id="WP_092777245.1">
    <property type="nucleotide sequence ID" value="NZ_FORA01000001.1"/>
</dbReference>
<dbReference type="InterPro" id="IPR014718">
    <property type="entry name" value="GH-type_carb-bd"/>
</dbReference>
<protein>
    <recommendedName>
        <fullName evidence="3">Aldose 1-epimerase</fullName>
    </recommendedName>
</protein>
<dbReference type="Gene3D" id="2.70.98.10">
    <property type="match status" value="1"/>
</dbReference>
<proteinExistence type="predicted"/>
<accession>A0A1I3HZ44</accession>
<evidence type="ECO:0000313" key="2">
    <source>
        <dbReference type="Proteomes" id="UP000199110"/>
    </source>
</evidence>
<organism evidence="1 2">
    <name type="scientific">Jannaschia pohangensis</name>
    <dbReference type="NCBI Taxonomy" id="390807"/>
    <lineage>
        <taxon>Bacteria</taxon>
        <taxon>Pseudomonadati</taxon>
        <taxon>Pseudomonadota</taxon>
        <taxon>Alphaproteobacteria</taxon>
        <taxon>Rhodobacterales</taxon>
        <taxon>Roseobacteraceae</taxon>
        <taxon>Jannaschia</taxon>
    </lineage>
</organism>
<reference evidence="1 2" key="1">
    <citation type="submission" date="2016-10" db="EMBL/GenBank/DDBJ databases">
        <authorList>
            <person name="de Groot N.N."/>
        </authorList>
    </citation>
    <scope>NUCLEOTIDE SEQUENCE [LARGE SCALE GENOMIC DNA]</scope>
    <source>
        <strain evidence="1 2">DSM 19073</strain>
    </source>
</reference>
<gene>
    <name evidence="1" type="ORF">SAMN04488095_0752</name>
</gene>
<evidence type="ECO:0008006" key="3">
    <source>
        <dbReference type="Google" id="ProtNLM"/>
    </source>
</evidence>
<sequence length="322" mass="33799">MRVIAARGIHARFDAGCGHLPGLVIDGVPVLWSAPWRDDPGMQADGTIPMVERRLGGSFACAPFGRDDVDGGPPHGAVANAPWQVTRHGPSSLTARCGFVRGAIETRLAVRDGHPVLYRIDTLDLTAPYTFALHPMLDVAGGARLSGPVRTALTFAAESPVFDPGAREAGWGPFADYPDRTCEEFVTVIHAPGLVWTAVARAGHGDTILFLKQAGQLPMTNLWMSNGARTGVPWHGARGILGVEDAICAGAEGFAAALAGRGRVADEGVLTHLPPGRHVIPTAILRMTGLHRVTGLTVAADGLTVTTPEGSQDVPFESGHFA</sequence>
<evidence type="ECO:0000313" key="1">
    <source>
        <dbReference type="EMBL" id="SFI40847.1"/>
    </source>
</evidence>
<dbReference type="GO" id="GO:0030246">
    <property type="term" value="F:carbohydrate binding"/>
    <property type="evidence" value="ECO:0007669"/>
    <property type="project" value="InterPro"/>
</dbReference>
<keyword evidence="2" id="KW-1185">Reference proteome</keyword>
<dbReference type="OrthoDB" id="7335506at2"/>
<name>A0A1I3HZ44_9RHOB</name>
<dbReference type="STRING" id="390807.SAMN04488095_0752"/>
<dbReference type="AlphaFoldDB" id="A0A1I3HZ44"/>
<dbReference type="EMBL" id="FORA01000001">
    <property type="protein sequence ID" value="SFI40847.1"/>
    <property type="molecule type" value="Genomic_DNA"/>
</dbReference>
<dbReference type="Proteomes" id="UP000199110">
    <property type="component" value="Unassembled WGS sequence"/>
</dbReference>